<dbReference type="InterPro" id="IPR054722">
    <property type="entry name" value="PolX-like_BBD"/>
</dbReference>
<comment type="caution">
    <text evidence="3">The sequence shown here is derived from an EMBL/GenBank/DDBJ whole genome shotgun (WGS) entry which is preliminary data.</text>
</comment>
<feature type="domain" description="Retrovirus-related Pol polyprotein from transposon TNT 1-94-like beta-barrel" evidence="2">
    <location>
        <begin position="154"/>
        <end position="229"/>
    </location>
</feature>
<keyword evidence="4" id="KW-1185">Reference proteome</keyword>
<gene>
    <name evidence="3" type="ORF">OSB04_011249</name>
</gene>
<accession>A0AA38T928</accession>
<evidence type="ECO:0000313" key="4">
    <source>
        <dbReference type="Proteomes" id="UP001172457"/>
    </source>
</evidence>
<evidence type="ECO:0000259" key="2">
    <source>
        <dbReference type="Pfam" id="PF22936"/>
    </source>
</evidence>
<proteinExistence type="predicted"/>
<reference evidence="3" key="1">
    <citation type="submission" date="2023-03" db="EMBL/GenBank/DDBJ databases">
        <title>Chromosome-scale reference genome and RAD-based genetic map of yellow starthistle (Centaurea solstitialis) reveal putative structural variation and QTLs associated with invader traits.</title>
        <authorList>
            <person name="Reatini B."/>
            <person name="Cang F.A."/>
            <person name="Jiang Q."/>
            <person name="Mckibben M.T.W."/>
            <person name="Barker M.S."/>
            <person name="Rieseberg L.H."/>
            <person name="Dlugosch K.M."/>
        </authorList>
    </citation>
    <scope>NUCLEOTIDE SEQUENCE</scope>
    <source>
        <strain evidence="3">CAN-66</strain>
        <tissue evidence="3">Leaf</tissue>
    </source>
</reference>
<feature type="compositionally biased region" description="Basic and acidic residues" evidence="1">
    <location>
        <begin position="76"/>
        <end position="88"/>
    </location>
</feature>
<feature type="compositionally biased region" description="Basic and acidic residues" evidence="1">
    <location>
        <begin position="25"/>
        <end position="34"/>
    </location>
</feature>
<dbReference type="Proteomes" id="UP001172457">
    <property type="component" value="Chromosome 3"/>
</dbReference>
<feature type="region of interest" description="Disordered" evidence="1">
    <location>
        <begin position="25"/>
        <end position="125"/>
    </location>
</feature>
<evidence type="ECO:0000313" key="3">
    <source>
        <dbReference type="EMBL" id="KAJ9556635.1"/>
    </source>
</evidence>
<feature type="compositionally biased region" description="Low complexity" evidence="1">
    <location>
        <begin position="35"/>
        <end position="45"/>
    </location>
</feature>
<sequence length="253" mass="29007">MFEKKESDLRLKINDFSQKVIALEVELRREKRTSSSESISPEVKSFGTKENNAHKPNGVQTNCVYVQKKNKTKNGNVKDNESSRDSKLIKTSTSKFKRDKRRKKEDDPVKKSSNSKKKSSNVPAFTSDFRNKRYGLGYQPSKKNKKFSDLCHVWLIDSGYTSHMTGRRDFLSNYVAKEGGRVKFRGKDQGTIRGYGWLTNGKFTIKNVKYVEGLNYNLLSSYQLSRSGYLVTTFLLGCYVNDEDGCVLIRGRE</sequence>
<dbReference type="AlphaFoldDB" id="A0AA38T928"/>
<name>A0AA38T928_9ASTR</name>
<protein>
    <recommendedName>
        <fullName evidence="2">Retrovirus-related Pol polyprotein from transposon TNT 1-94-like beta-barrel domain-containing protein</fullName>
    </recommendedName>
</protein>
<evidence type="ECO:0000256" key="1">
    <source>
        <dbReference type="SAM" id="MobiDB-lite"/>
    </source>
</evidence>
<organism evidence="3 4">
    <name type="scientific">Centaurea solstitialis</name>
    <name type="common">yellow star-thistle</name>
    <dbReference type="NCBI Taxonomy" id="347529"/>
    <lineage>
        <taxon>Eukaryota</taxon>
        <taxon>Viridiplantae</taxon>
        <taxon>Streptophyta</taxon>
        <taxon>Embryophyta</taxon>
        <taxon>Tracheophyta</taxon>
        <taxon>Spermatophyta</taxon>
        <taxon>Magnoliopsida</taxon>
        <taxon>eudicotyledons</taxon>
        <taxon>Gunneridae</taxon>
        <taxon>Pentapetalae</taxon>
        <taxon>asterids</taxon>
        <taxon>campanulids</taxon>
        <taxon>Asterales</taxon>
        <taxon>Asteraceae</taxon>
        <taxon>Carduoideae</taxon>
        <taxon>Cardueae</taxon>
        <taxon>Centaureinae</taxon>
        <taxon>Centaurea</taxon>
    </lineage>
</organism>
<dbReference type="EMBL" id="JARYMX010000003">
    <property type="protein sequence ID" value="KAJ9556635.1"/>
    <property type="molecule type" value="Genomic_DNA"/>
</dbReference>
<dbReference type="Pfam" id="PF22936">
    <property type="entry name" value="Pol_BBD"/>
    <property type="match status" value="1"/>
</dbReference>